<evidence type="ECO:0000313" key="1">
    <source>
        <dbReference type="EMBL" id="KAH3833970.1"/>
    </source>
</evidence>
<dbReference type="EMBL" id="JAIWYP010000004">
    <property type="protein sequence ID" value="KAH3833970.1"/>
    <property type="molecule type" value="Genomic_DNA"/>
</dbReference>
<comment type="caution">
    <text evidence="1">The sequence shown here is derived from an EMBL/GenBank/DDBJ whole genome shotgun (WGS) entry which is preliminary data.</text>
</comment>
<protein>
    <submittedName>
        <fullName evidence="1">Uncharacterized protein</fullName>
    </submittedName>
</protein>
<gene>
    <name evidence="1" type="ORF">DPMN_107288</name>
</gene>
<reference evidence="1" key="2">
    <citation type="submission" date="2020-11" db="EMBL/GenBank/DDBJ databases">
        <authorList>
            <person name="McCartney M.A."/>
            <person name="Auch B."/>
            <person name="Kono T."/>
            <person name="Mallez S."/>
            <person name="Becker A."/>
            <person name="Gohl D.M."/>
            <person name="Silverstein K.A.T."/>
            <person name="Koren S."/>
            <person name="Bechman K.B."/>
            <person name="Herman A."/>
            <person name="Abrahante J.E."/>
            <person name="Garbe J."/>
        </authorList>
    </citation>
    <scope>NUCLEOTIDE SEQUENCE</scope>
    <source>
        <strain evidence="1">Duluth1</strain>
        <tissue evidence="1">Whole animal</tissue>
    </source>
</reference>
<dbReference type="AlphaFoldDB" id="A0A9D4QKS5"/>
<accession>A0A9D4QKS5</accession>
<keyword evidence="2" id="KW-1185">Reference proteome</keyword>
<organism evidence="1 2">
    <name type="scientific">Dreissena polymorpha</name>
    <name type="common">Zebra mussel</name>
    <name type="synonym">Mytilus polymorpha</name>
    <dbReference type="NCBI Taxonomy" id="45954"/>
    <lineage>
        <taxon>Eukaryota</taxon>
        <taxon>Metazoa</taxon>
        <taxon>Spiralia</taxon>
        <taxon>Lophotrochozoa</taxon>
        <taxon>Mollusca</taxon>
        <taxon>Bivalvia</taxon>
        <taxon>Autobranchia</taxon>
        <taxon>Heteroconchia</taxon>
        <taxon>Euheterodonta</taxon>
        <taxon>Imparidentia</taxon>
        <taxon>Neoheterodontei</taxon>
        <taxon>Myida</taxon>
        <taxon>Dreissenoidea</taxon>
        <taxon>Dreissenidae</taxon>
        <taxon>Dreissena</taxon>
    </lineage>
</organism>
<evidence type="ECO:0000313" key="2">
    <source>
        <dbReference type="Proteomes" id="UP000828390"/>
    </source>
</evidence>
<name>A0A9D4QKS5_DREPO</name>
<sequence length="55" mass="5674">MAASTAAIGGQRDATRCATIPIGAKVAVKSVVVVREAYRVIQELDIVMGDVSLAT</sequence>
<proteinExistence type="predicted"/>
<reference evidence="1" key="1">
    <citation type="journal article" date="2019" name="bioRxiv">
        <title>The Genome of the Zebra Mussel, Dreissena polymorpha: A Resource for Invasive Species Research.</title>
        <authorList>
            <person name="McCartney M.A."/>
            <person name="Auch B."/>
            <person name="Kono T."/>
            <person name="Mallez S."/>
            <person name="Zhang Y."/>
            <person name="Obille A."/>
            <person name="Becker A."/>
            <person name="Abrahante J.E."/>
            <person name="Garbe J."/>
            <person name="Badalamenti J.P."/>
            <person name="Herman A."/>
            <person name="Mangelson H."/>
            <person name="Liachko I."/>
            <person name="Sullivan S."/>
            <person name="Sone E.D."/>
            <person name="Koren S."/>
            <person name="Silverstein K.A.T."/>
            <person name="Beckman K.B."/>
            <person name="Gohl D.M."/>
        </authorList>
    </citation>
    <scope>NUCLEOTIDE SEQUENCE</scope>
    <source>
        <strain evidence="1">Duluth1</strain>
        <tissue evidence="1">Whole animal</tissue>
    </source>
</reference>
<dbReference type="Proteomes" id="UP000828390">
    <property type="component" value="Unassembled WGS sequence"/>
</dbReference>